<protein>
    <recommendedName>
        <fullName evidence="1">histidine--tRNA ligase</fullName>
        <ecNumber evidence="1">6.1.1.21</ecNumber>
    </recommendedName>
</protein>
<dbReference type="GO" id="GO:0000166">
    <property type="term" value="F:nucleotide binding"/>
    <property type="evidence" value="ECO:0007669"/>
    <property type="project" value="UniProtKB-KW"/>
</dbReference>
<feature type="domain" description="Anticodon-binding" evidence="4">
    <location>
        <begin position="187"/>
        <end position="270"/>
    </location>
</feature>
<dbReference type="InterPro" id="IPR004154">
    <property type="entry name" value="Anticodon-bd"/>
</dbReference>
<dbReference type="OrthoDB" id="1906957at2759"/>
<dbReference type="Proteomes" id="UP001152320">
    <property type="component" value="Chromosome 1"/>
</dbReference>
<dbReference type="Pfam" id="PF13393">
    <property type="entry name" value="tRNA-synt_His"/>
    <property type="match status" value="1"/>
</dbReference>
<accession>A0A9Q1CUA4</accession>
<dbReference type="PANTHER" id="PTHR11476">
    <property type="entry name" value="HISTIDYL-TRNA SYNTHETASE"/>
    <property type="match status" value="1"/>
</dbReference>
<dbReference type="GO" id="GO:0003723">
    <property type="term" value="F:RNA binding"/>
    <property type="evidence" value="ECO:0007669"/>
    <property type="project" value="TreeGrafter"/>
</dbReference>
<organism evidence="6 7">
    <name type="scientific">Holothuria leucospilota</name>
    <name type="common">Black long sea cucumber</name>
    <name type="synonym">Mertensiothuria leucospilota</name>
    <dbReference type="NCBI Taxonomy" id="206669"/>
    <lineage>
        <taxon>Eukaryota</taxon>
        <taxon>Metazoa</taxon>
        <taxon>Echinodermata</taxon>
        <taxon>Eleutherozoa</taxon>
        <taxon>Echinozoa</taxon>
        <taxon>Holothuroidea</taxon>
        <taxon>Aspidochirotacea</taxon>
        <taxon>Aspidochirotida</taxon>
        <taxon>Holothuriidae</taxon>
        <taxon>Holothuria</taxon>
    </lineage>
</organism>
<proteinExistence type="predicted"/>
<evidence type="ECO:0000259" key="4">
    <source>
        <dbReference type="Pfam" id="PF03129"/>
    </source>
</evidence>
<gene>
    <name evidence="6" type="ORF">HOLleu_04617</name>
</gene>
<comment type="caution">
    <text evidence="6">The sequence shown here is derived from an EMBL/GenBank/DDBJ whole genome shotgun (WGS) entry which is preliminary data.</text>
</comment>
<dbReference type="InterPro" id="IPR041715">
    <property type="entry name" value="HisRS-like_core"/>
</dbReference>
<dbReference type="PANTHER" id="PTHR11476:SF7">
    <property type="entry name" value="HISTIDINE--TRNA LIGASE"/>
    <property type="match status" value="1"/>
</dbReference>
<dbReference type="GO" id="GO:0006427">
    <property type="term" value="P:histidyl-tRNA aminoacylation"/>
    <property type="evidence" value="ECO:0007669"/>
    <property type="project" value="TreeGrafter"/>
</dbReference>
<dbReference type="GO" id="GO:0005829">
    <property type="term" value="C:cytosol"/>
    <property type="evidence" value="ECO:0007669"/>
    <property type="project" value="TreeGrafter"/>
</dbReference>
<dbReference type="SUPFAM" id="SSF52954">
    <property type="entry name" value="Class II aaRS ABD-related"/>
    <property type="match status" value="1"/>
</dbReference>
<evidence type="ECO:0000256" key="1">
    <source>
        <dbReference type="ARBA" id="ARBA00012815"/>
    </source>
</evidence>
<dbReference type="Gene3D" id="3.40.50.800">
    <property type="entry name" value="Anticodon-binding domain"/>
    <property type="match status" value="1"/>
</dbReference>
<dbReference type="EMBL" id="JAIZAY010000001">
    <property type="protein sequence ID" value="KAJ8051155.1"/>
    <property type="molecule type" value="Genomic_DNA"/>
</dbReference>
<dbReference type="SUPFAM" id="SSF55681">
    <property type="entry name" value="Class II aaRS and biotin synthetases"/>
    <property type="match status" value="1"/>
</dbReference>
<keyword evidence="6" id="KW-0436">Ligase</keyword>
<dbReference type="GO" id="GO:0004821">
    <property type="term" value="F:histidine-tRNA ligase activity"/>
    <property type="evidence" value="ECO:0007669"/>
    <property type="project" value="UniProtKB-EC"/>
</dbReference>
<evidence type="ECO:0000256" key="2">
    <source>
        <dbReference type="ARBA" id="ARBA00022741"/>
    </source>
</evidence>
<name>A0A9Q1CUA4_HOLLE</name>
<dbReference type="EC" id="6.1.1.21" evidence="1"/>
<evidence type="ECO:0000313" key="7">
    <source>
        <dbReference type="Proteomes" id="UP001152320"/>
    </source>
</evidence>
<feature type="domain" description="Class II Histidinyl-tRNA synthetase (HisRS)-like catalytic core" evidence="5">
    <location>
        <begin position="56"/>
        <end position="167"/>
    </location>
</feature>
<keyword evidence="2" id="KW-0547">Nucleotide-binding</keyword>
<comment type="catalytic activity">
    <reaction evidence="3">
        <text>tRNA(His) + L-histidine + ATP = L-histidyl-tRNA(His) + AMP + diphosphate + H(+)</text>
        <dbReference type="Rhea" id="RHEA:17313"/>
        <dbReference type="Rhea" id="RHEA-COMP:9665"/>
        <dbReference type="Rhea" id="RHEA-COMP:9689"/>
        <dbReference type="ChEBI" id="CHEBI:15378"/>
        <dbReference type="ChEBI" id="CHEBI:30616"/>
        <dbReference type="ChEBI" id="CHEBI:33019"/>
        <dbReference type="ChEBI" id="CHEBI:57595"/>
        <dbReference type="ChEBI" id="CHEBI:78442"/>
        <dbReference type="ChEBI" id="CHEBI:78527"/>
        <dbReference type="ChEBI" id="CHEBI:456215"/>
        <dbReference type="EC" id="6.1.1.21"/>
    </reaction>
</comment>
<dbReference type="Gene3D" id="3.30.930.10">
    <property type="entry name" value="Bira Bifunctional Protein, Domain 2"/>
    <property type="match status" value="1"/>
</dbReference>
<dbReference type="GO" id="GO:0032543">
    <property type="term" value="P:mitochondrial translation"/>
    <property type="evidence" value="ECO:0007669"/>
    <property type="project" value="TreeGrafter"/>
</dbReference>
<evidence type="ECO:0000256" key="3">
    <source>
        <dbReference type="ARBA" id="ARBA00047639"/>
    </source>
</evidence>
<evidence type="ECO:0000313" key="6">
    <source>
        <dbReference type="EMBL" id="KAJ8051155.1"/>
    </source>
</evidence>
<dbReference type="GO" id="GO:0005739">
    <property type="term" value="C:mitochondrion"/>
    <property type="evidence" value="ECO:0007669"/>
    <property type="project" value="TreeGrafter"/>
</dbReference>
<dbReference type="Pfam" id="PF03129">
    <property type="entry name" value="HGTP_anticodon"/>
    <property type="match status" value="1"/>
</dbReference>
<keyword evidence="7" id="KW-1185">Reference proteome</keyword>
<evidence type="ECO:0000259" key="5">
    <source>
        <dbReference type="Pfam" id="PF13393"/>
    </source>
</evidence>
<dbReference type="InterPro" id="IPR036621">
    <property type="entry name" value="Anticodon-bd_dom_sf"/>
</dbReference>
<sequence length="291" mass="33149">MGRVLRRAGLGTVGKTEWFGHNLFKASYTPRLPSFTFSGLDPQCTEPMSSPLGGKKEIEKLLQDEDLVSTEEAKGGLHDLELLFQYCDNLGIAEKVEFDMDLTRSLGYYTGLVFEAVLKVPRLNMEKNYKMRGILANGGRFDNLITKLTRNKITLPCVGFTFECEQLFTLLEFKEENTEIPTKETEVLITCNSPHMSRELLKLCKEFWDAGVKAEIFHPYYEKITDADKRDIPFIVCFTKEEAGRVVIETTSLEEKESVKRSEVVSHIKQQLLNLKETKPGAAIYGKSRKR</sequence>
<dbReference type="AlphaFoldDB" id="A0A9Q1CUA4"/>
<dbReference type="InterPro" id="IPR045864">
    <property type="entry name" value="aa-tRNA-synth_II/BPL/LPL"/>
</dbReference>
<reference evidence="6" key="1">
    <citation type="submission" date="2021-10" db="EMBL/GenBank/DDBJ databases">
        <title>Tropical sea cucumber genome reveals ecological adaptation and Cuvierian tubules defense mechanism.</title>
        <authorList>
            <person name="Chen T."/>
        </authorList>
    </citation>
    <scope>NUCLEOTIDE SEQUENCE</scope>
    <source>
        <strain evidence="6">Nanhai2018</strain>
        <tissue evidence="6">Muscle</tissue>
    </source>
</reference>